<evidence type="ECO:0000313" key="2">
    <source>
        <dbReference type="Proteomes" id="UP000198597"/>
    </source>
</evidence>
<dbReference type="RefSeq" id="WP_089973796.1">
    <property type="nucleotide sequence ID" value="NZ_FNJM01000038.1"/>
</dbReference>
<gene>
    <name evidence="1" type="ORF">SAMN04488529_1385</name>
</gene>
<keyword evidence="1" id="KW-0489">Methyltransferase</keyword>
<sequence>MNKGIDILKISNYDKFNCIADKCKFTCCEGWDVSIDTDTYNKWEKENDKFDYIFNNVKIKKCGSKTEYFIDKETGEECPFLDKQGLCQIVKGHGEGYLSLTCHTFPRIENIFEDRKELSLSCACPEVVELMGSIVGKINIISENDITLKSHLLELRIREALINIINQENFLLEDKLIISFEMLLTTLENKNLREDTLLEKIEKYNKGEYIQKLIAMYHEIELNTDDSIEEINSLFLDIIQNYKEVSILEELFKDSSNFAETIKIESLSAKWHDYKRLFEQHNKLIENCIVAKILSSCVSNDVEEMAISFQMIILEYLLVRYAVFLKYCMNKNEKIETEDIKDYIVAFSRIIGNNTDAIIEFFEDGFGEAVLEMGYFCFITLF</sequence>
<dbReference type="GO" id="GO:0008168">
    <property type="term" value="F:methyltransferase activity"/>
    <property type="evidence" value="ECO:0007669"/>
    <property type="project" value="UniProtKB-KW"/>
</dbReference>
<accession>A0A1H0W8J7</accession>
<dbReference type="GO" id="GO:0032259">
    <property type="term" value="P:methylation"/>
    <property type="evidence" value="ECO:0007669"/>
    <property type="project" value="UniProtKB-KW"/>
</dbReference>
<dbReference type="Proteomes" id="UP000198597">
    <property type="component" value="Unassembled WGS sequence"/>
</dbReference>
<evidence type="ECO:0000313" key="1">
    <source>
        <dbReference type="EMBL" id="SDP86626.1"/>
    </source>
</evidence>
<dbReference type="STRING" id="94869.SAMN04488529_1385"/>
<reference evidence="1 2" key="1">
    <citation type="submission" date="2016-10" db="EMBL/GenBank/DDBJ databases">
        <authorList>
            <person name="de Groot N.N."/>
        </authorList>
    </citation>
    <scope>NUCLEOTIDE SEQUENCE [LARGE SCALE GENOMIC DNA]</scope>
    <source>
        <strain evidence="1 2">DSM 12272</strain>
    </source>
</reference>
<name>A0A1H0W8J7_9CLOT</name>
<protein>
    <submittedName>
        <fullName evidence="1">Lysine-N-methylase</fullName>
    </submittedName>
</protein>
<proteinExistence type="predicted"/>
<keyword evidence="1" id="KW-0808">Transferase</keyword>
<dbReference type="OrthoDB" id="86584at2"/>
<organism evidence="1 2">
    <name type="scientific">Clostridium gasigenes</name>
    <dbReference type="NCBI Taxonomy" id="94869"/>
    <lineage>
        <taxon>Bacteria</taxon>
        <taxon>Bacillati</taxon>
        <taxon>Bacillota</taxon>
        <taxon>Clostridia</taxon>
        <taxon>Eubacteriales</taxon>
        <taxon>Clostridiaceae</taxon>
        <taxon>Clostridium</taxon>
    </lineage>
</organism>
<dbReference type="AlphaFoldDB" id="A0A1H0W8J7"/>
<dbReference type="NCBIfam" id="NF038110">
    <property type="entry name" value="Lys_methyl_FliB"/>
    <property type="match status" value="1"/>
</dbReference>
<keyword evidence="2" id="KW-1185">Reference proteome</keyword>
<dbReference type="EMBL" id="FNJM01000038">
    <property type="protein sequence ID" value="SDP86626.1"/>
    <property type="molecule type" value="Genomic_DNA"/>
</dbReference>